<evidence type="ECO:0000256" key="2">
    <source>
        <dbReference type="PIRNR" id="PIRNR028983"/>
    </source>
</evidence>
<dbReference type="InterPro" id="IPR025602">
    <property type="entry name" value="BCP1_family"/>
</dbReference>
<evidence type="ECO:0000313" key="4">
    <source>
        <dbReference type="EMBL" id="CAE0610784.1"/>
    </source>
</evidence>
<accession>A0A7S3UFI4</accession>
<sequence>MAAEKKRPRIETQGKDAEESKREASDGGTDPTETEEGESETNSEAETEEDGEDRDGDDGVEQDHIDVDIEFYDPKEEDFLGIKSILQLYMDGEPFSLSELADRIIQQKTVGSVVKTGEDGDPIGIISVLNLHKHKKMAFVKEIEAHLRRKCPEKESQQELDKVFNAREVGLIISERLLNCPPSMSAPLQDAIFDEIAWATEDEPTEELRKSFIFQKYLMISRVYQPPGANSAKRSHGSGIGTRKGNDLIFLRPEDEFFFECCSWHKTYPCARVEREGDLQQLRLVMTVPAKKVDGVRSQLHHVFAT</sequence>
<name>A0A7S3UFI4_9CHLO</name>
<dbReference type="GO" id="GO:0005634">
    <property type="term" value="C:nucleus"/>
    <property type="evidence" value="ECO:0007669"/>
    <property type="project" value="TreeGrafter"/>
</dbReference>
<dbReference type="EMBL" id="HBIS01005122">
    <property type="protein sequence ID" value="CAE0610784.1"/>
    <property type="molecule type" value="Transcribed_RNA"/>
</dbReference>
<evidence type="ECO:0000256" key="1">
    <source>
        <dbReference type="ARBA" id="ARBA00006781"/>
    </source>
</evidence>
<reference evidence="4" key="1">
    <citation type="submission" date="2021-01" db="EMBL/GenBank/DDBJ databases">
        <authorList>
            <person name="Corre E."/>
            <person name="Pelletier E."/>
            <person name="Niang G."/>
            <person name="Scheremetjew M."/>
            <person name="Finn R."/>
            <person name="Kale V."/>
            <person name="Holt S."/>
            <person name="Cochrane G."/>
            <person name="Meng A."/>
            <person name="Brown T."/>
            <person name="Cohen L."/>
        </authorList>
    </citation>
    <scope>NUCLEOTIDE SEQUENCE</scope>
    <source>
        <strain evidence="4">CCMP1897</strain>
    </source>
</reference>
<dbReference type="AlphaFoldDB" id="A0A7S3UFI4"/>
<proteinExistence type="inferred from homology"/>
<dbReference type="PANTHER" id="PTHR13261:SF0">
    <property type="entry name" value="BRCA2 AND CDKN1A-INTERACTING PROTEIN"/>
    <property type="match status" value="1"/>
</dbReference>
<organism evidence="4">
    <name type="scientific">Picocystis salinarum</name>
    <dbReference type="NCBI Taxonomy" id="88271"/>
    <lineage>
        <taxon>Eukaryota</taxon>
        <taxon>Viridiplantae</taxon>
        <taxon>Chlorophyta</taxon>
        <taxon>Picocystophyceae</taxon>
        <taxon>Picocystales</taxon>
        <taxon>Picocystaceae</taxon>
        <taxon>Picocystis</taxon>
    </lineage>
</organism>
<evidence type="ECO:0000256" key="3">
    <source>
        <dbReference type="SAM" id="MobiDB-lite"/>
    </source>
</evidence>
<feature type="region of interest" description="Disordered" evidence="3">
    <location>
        <begin position="1"/>
        <end position="61"/>
    </location>
</feature>
<protein>
    <recommendedName>
        <fullName evidence="2">Protein BCCIP homolog</fullName>
    </recommendedName>
</protein>
<dbReference type="PIRSF" id="PIRSF028983">
    <property type="entry name" value="BCP1"/>
    <property type="match status" value="1"/>
</dbReference>
<comment type="similarity">
    <text evidence="1 2">Belongs to the BCP1 family.</text>
</comment>
<feature type="compositionally biased region" description="Acidic residues" evidence="3">
    <location>
        <begin position="32"/>
        <end position="60"/>
    </location>
</feature>
<dbReference type="Pfam" id="PF13862">
    <property type="entry name" value="BCCIP"/>
    <property type="match status" value="1"/>
</dbReference>
<dbReference type="PANTHER" id="PTHR13261">
    <property type="entry name" value="BRCA2 AND CDKN1A INTERACTING PROTEIN"/>
    <property type="match status" value="1"/>
</dbReference>
<feature type="compositionally biased region" description="Basic and acidic residues" evidence="3">
    <location>
        <begin position="9"/>
        <end position="25"/>
    </location>
</feature>
<gene>
    <name evidence="4" type="ORF">PSAL00342_LOCUS4619</name>
</gene>